<keyword evidence="2" id="KW-0238">DNA-binding</keyword>
<feature type="domain" description="HTH marR-type" evidence="4">
    <location>
        <begin position="27"/>
        <end position="83"/>
    </location>
</feature>
<evidence type="ECO:0000256" key="1">
    <source>
        <dbReference type="ARBA" id="ARBA00023015"/>
    </source>
</evidence>
<keyword evidence="1" id="KW-0805">Transcription regulation</keyword>
<dbReference type="PANTHER" id="PTHR38465">
    <property type="entry name" value="HTH-TYPE TRANSCRIPTIONAL REGULATOR MJ1563-RELATED"/>
    <property type="match status" value="1"/>
</dbReference>
<keyword evidence="3" id="KW-0804">Transcription</keyword>
<dbReference type="PANTHER" id="PTHR38465:SF2">
    <property type="entry name" value="HTH-TYPE TRANSCRIPTIONAL REGULATOR MMPR5"/>
    <property type="match status" value="1"/>
</dbReference>
<proteinExistence type="predicted"/>
<sequence length="166" mass="18303">MSNIAKNKINAQQLEFIEEMSRVMLPWGMPVTAARIFSFLLLQETTVGLDDICDKLSISKSTASVSARELERAGMVKRHSVRGSKKVLYSIGQGHTVLMLDKAKMLGQMAAMLRSNTEVAGNPIAEARMLAMAQFCQNLKSSLIQVTQDISTDWNEDGPKGNKADR</sequence>
<dbReference type="Pfam" id="PF12802">
    <property type="entry name" value="MarR_2"/>
    <property type="match status" value="1"/>
</dbReference>
<dbReference type="GO" id="GO:0003677">
    <property type="term" value="F:DNA binding"/>
    <property type="evidence" value="ECO:0007669"/>
    <property type="project" value="UniProtKB-KW"/>
</dbReference>
<organism evidence="5 6">
    <name type="scientific">Halioxenophilus aromaticivorans</name>
    <dbReference type="NCBI Taxonomy" id="1306992"/>
    <lineage>
        <taxon>Bacteria</taxon>
        <taxon>Pseudomonadati</taxon>
        <taxon>Pseudomonadota</taxon>
        <taxon>Gammaproteobacteria</taxon>
        <taxon>Alteromonadales</taxon>
        <taxon>Alteromonadaceae</taxon>
        <taxon>Halioxenophilus</taxon>
    </lineage>
</organism>
<comment type="caution">
    <text evidence="5">The sequence shown here is derived from an EMBL/GenBank/DDBJ whole genome shotgun (WGS) entry which is preliminary data.</text>
</comment>
<gene>
    <name evidence="5" type="ORF">GCM10025791_26220</name>
</gene>
<dbReference type="InterPro" id="IPR036390">
    <property type="entry name" value="WH_DNA-bd_sf"/>
</dbReference>
<evidence type="ECO:0000259" key="4">
    <source>
        <dbReference type="Pfam" id="PF12802"/>
    </source>
</evidence>
<dbReference type="Proteomes" id="UP001409585">
    <property type="component" value="Unassembled WGS sequence"/>
</dbReference>
<protein>
    <recommendedName>
        <fullName evidence="4">HTH marR-type domain-containing protein</fullName>
    </recommendedName>
</protein>
<name>A0AAV3U4Y4_9ALTE</name>
<evidence type="ECO:0000256" key="2">
    <source>
        <dbReference type="ARBA" id="ARBA00023125"/>
    </source>
</evidence>
<evidence type="ECO:0000256" key="3">
    <source>
        <dbReference type="ARBA" id="ARBA00023163"/>
    </source>
</evidence>
<dbReference type="InterPro" id="IPR052362">
    <property type="entry name" value="HTH-GbsR_regulator"/>
</dbReference>
<dbReference type="AlphaFoldDB" id="A0AAV3U4Y4"/>
<accession>A0AAV3U4Y4</accession>
<dbReference type="SUPFAM" id="SSF46785">
    <property type="entry name" value="Winged helix' DNA-binding domain"/>
    <property type="match status" value="1"/>
</dbReference>
<keyword evidence="6" id="KW-1185">Reference proteome</keyword>
<reference evidence="6" key="1">
    <citation type="journal article" date="2019" name="Int. J. Syst. Evol. Microbiol.">
        <title>The Global Catalogue of Microorganisms (GCM) 10K type strain sequencing project: providing services to taxonomists for standard genome sequencing and annotation.</title>
        <authorList>
            <consortium name="The Broad Institute Genomics Platform"/>
            <consortium name="The Broad Institute Genome Sequencing Center for Infectious Disease"/>
            <person name="Wu L."/>
            <person name="Ma J."/>
        </authorList>
    </citation>
    <scope>NUCLEOTIDE SEQUENCE [LARGE SCALE GENOMIC DNA]</scope>
    <source>
        <strain evidence="6">JCM 19134</strain>
    </source>
</reference>
<dbReference type="EMBL" id="BAABLX010000024">
    <property type="protein sequence ID" value="GAA4945764.1"/>
    <property type="molecule type" value="Genomic_DNA"/>
</dbReference>
<dbReference type="Gene3D" id="1.10.10.10">
    <property type="entry name" value="Winged helix-like DNA-binding domain superfamily/Winged helix DNA-binding domain"/>
    <property type="match status" value="1"/>
</dbReference>
<dbReference type="RefSeq" id="WP_345422831.1">
    <property type="nucleotide sequence ID" value="NZ_AP031496.1"/>
</dbReference>
<dbReference type="InterPro" id="IPR036388">
    <property type="entry name" value="WH-like_DNA-bd_sf"/>
</dbReference>
<dbReference type="InterPro" id="IPR011991">
    <property type="entry name" value="ArsR-like_HTH"/>
</dbReference>
<dbReference type="GO" id="GO:0003700">
    <property type="term" value="F:DNA-binding transcription factor activity"/>
    <property type="evidence" value="ECO:0007669"/>
    <property type="project" value="InterPro"/>
</dbReference>
<dbReference type="InterPro" id="IPR000835">
    <property type="entry name" value="HTH_MarR-typ"/>
</dbReference>
<evidence type="ECO:0000313" key="6">
    <source>
        <dbReference type="Proteomes" id="UP001409585"/>
    </source>
</evidence>
<evidence type="ECO:0000313" key="5">
    <source>
        <dbReference type="EMBL" id="GAA4945764.1"/>
    </source>
</evidence>
<dbReference type="CDD" id="cd00090">
    <property type="entry name" value="HTH_ARSR"/>
    <property type="match status" value="1"/>
</dbReference>